<dbReference type="Pfam" id="PF00571">
    <property type="entry name" value="CBS"/>
    <property type="match status" value="2"/>
</dbReference>
<dbReference type="InterPro" id="IPR005170">
    <property type="entry name" value="Transptr-assoc_dom"/>
</dbReference>
<keyword evidence="5 7" id="KW-0129">CBS domain</keyword>
<dbReference type="PANTHER" id="PTHR22777">
    <property type="entry name" value="HEMOLYSIN-RELATED"/>
    <property type="match status" value="1"/>
</dbReference>
<keyword evidence="3" id="KW-0677">Repeat</keyword>
<dbReference type="CDD" id="cd04590">
    <property type="entry name" value="CBS_pair_CorC_HlyC_assoc"/>
    <property type="match status" value="1"/>
</dbReference>
<dbReference type="EMBL" id="JAQGEF010000025">
    <property type="protein sequence ID" value="MDA3616226.1"/>
    <property type="molecule type" value="Genomic_DNA"/>
</dbReference>
<accession>A0ABT4UN04</accession>
<gene>
    <name evidence="10" type="ORF">O3P16_15525</name>
</gene>
<name>A0ABT4UN04_9BACT</name>
<dbReference type="InterPro" id="IPR000644">
    <property type="entry name" value="CBS_dom"/>
</dbReference>
<evidence type="ECO:0000256" key="7">
    <source>
        <dbReference type="PROSITE-ProRule" id="PRU00703"/>
    </source>
</evidence>
<sequence>MMLTVLIVSLLLAVFFSGINVAFNSVNKLALELRKKQGDRSVLIISNFLENPSKFTNTNLLGYTIFVVIYGLVLNNILMPIWKHLGLQFIDSNGLLRVFFNLVLGTILLLSLEYLIKAIFRAKNNTLLLFFSGFLNLFYNAFSWLTNLSVATSNWILRYIFNQEITDKKNTTQKEDMESFFQQANDDSMENIDVNQELFENALSLPNIKVKNCLVPRKEIIAIQDTADIEEALKVIISNKLTRLIVYENNIDNITGYIHQLDMLKNPATIREVLLPIPAVPDSMHVTDLIAKFSREHKSIAWVVDEFGGTAGIVTMEDLTEEIFGEIKDEYDFEELTDEQLSETEFKVSGRLELDHLNRKYGIDFLDSDSDTINGYIVDNNNETIPVVGEKIIIDNIQFTILETNDTTIELVQIKLL</sequence>
<evidence type="ECO:0000256" key="4">
    <source>
        <dbReference type="ARBA" id="ARBA00022989"/>
    </source>
</evidence>
<protein>
    <submittedName>
        <fullName evidence="10">Hemolysin family protein</fullName>
    </submittedName>
</protein>
<evidence type="ECO:0000313" key="11">
    <source>
        <dbReference type="Proteomes" id="UP001210231"/>
    </source>
</evidence>
<dbReference type="Gene3D" id="3.10.580.10">
    <property type="entry name" value="CBS-domain"/>
    <property type="match status" value="1"/>
</dbReference>
<keyword evidence="11" id="KW-1185">Reference proteome</keyword>
<dbReference type="PANTHER" id="PTHR22777:SF17">
    <property type="entry name" value="UPF0053 PROTEIN SLL0260"/>
    <property type="match status" value="1"/>
</dbReference>
<evidence type="ECO:0000313" key="10">
    <source>
        <dbReference type="EMBL" id="MDA3616226.1"/>
    </source>
</evidence>
<dbReference type="InterPro" id="IPR002550">
    <property type="entry name" value="CNNM"/>
</dbReference>
<evidence type="ECO:0000256" key="1">
    <source>
        <dbReference type="ARBA" id="ARBA00004141"/>
    </source>
</evidence>
<evidence type="ECO:0000256" key="8">
    <source>
        <dbReference type="SAM" id="Phobius"/>
    </source>
</evidence>
<comment type="caution">
    <text evidence="10">The sequence shown here is derived from an EMBL/GenBank/DDBJ whole genome shotgun (WGS) entry which is preliminary data.</text>
</comment>
<evidence type="ECO:0000259" key="9">
    <source>
        <dbReference type="PROSITE" id="PS51371"/>
    </source>
</evidence>
<dbReference type="SMART" id="SM01091">
    <property type="entry name" value="CorC_HlyC"/>
    <property type="match status" value="1"/>
</dbReference>
<dbReference type="Pfam" id="PF03471">
    <property type="entry name" value="CorC_HlyC"/>
    <property type="match status" value="1"/>
</dbReference>
<dbReference type="Gene3D" id="3.30.465.10">
    <property type="match status" value="1"/>
</dbReference>
<dbReference type="InterPro" id="IPR016169">
    <property type="entry name" value="FAD-bd_PCMH_sub2"/>
</dbReference>
<evidence type="ECO:0000256" key="5">
    <source>
        <dbReference type="ARBA" id="ARBA00023122"/>
    </source>
</evidence>
<evidence type="ECO:0000256" key="3">
    <source>
        <dbReference type="ARBA" id="ARBA00022737"/>
    </source>
</evidence>
<dbReference type="PROSITE" id="PS51371">
    <property type="entry name" value="CBS"/>
    <property type="match status" value="1"/>
</dbReference>
<reference evidence="10 11" key="1">
    <citation type="submission" date="2022-12" db="EMBL/GenBank/DDBJ databases">
        <title>Chitinophagaceae gen. sp. nov., a new member of the family Chitinophagaceae, isolated from soil in a chemical factory.</title>
        <authorList>
            <person name="Ke Z."/>
        </authorList>
    </citation>
    <scope>NUCLEOTIDE SEQUENCE [LARGE SCALE GENOMIC DNA]</scope>
    <source>
        <strain evidence="10 11">LY-5</strain>
    </source>
</reference>
<dbReference type="SUPFAM" id="SSF56176">
    <property type="entry name" value="FAD-binding/transporter-associated domain-like"/>
    <property type="match status" value="1"/>
</dbReference>
<dbReference type="InterPro" id="IPR036318">
    <property type="entry name" value="FAD-bd_PCMH-like_sf"/>
</dbReference>
<feature type="transmembrane region" description="Helical" evidence="8">
    <location>
        <begin position="60"/>
        <end position="82"/>
    </location>
</feature>
<dbReference type="Proteomes" id="UP001210231">
    <property type="component" value="Unassembled WGS sequence"/>
</dbReference>
<keyword evidence="2 8" id="KW-0812">Transmembrane</keyword>
<keyword evidence="6 8" id="KW-0472">Membrane</keyword>
<dbReference type="InterPro" id="IPR044751">
    <property type="entry name" value="Ion_transp-like_CBS"/>
</dbReference>
<dbReference type="SUPFAM" id="SSF54631">
    <property type="entry name" value="CBS-domain pair"/>
    <property type="match status" value="1"/>
</dbReference>
<evidence type="ECO:0000256" key="2">
    <source>
        <dbReference type="ARBA" id="ARBA00022692"/>
    </source>
</evidence>
<dbReference type="Pfam" id="PF01595">
    <property type="entry name" value="CNNM"/>
    <property type="match status" value="1"/>
</dbReference>
<keyword evidence="4 8" id="KW-1133">Transmembrane helix</keyword>
<proteinExistence type="predicted"/>
<feature type="transmembrane region" description="Helical" evidence="8">
    <location>
        <begin position="128"/>
        <end position="150"/>
    </location>
</feature>
<comment type="subcellular location">
    <subcellularLocation>
        <location evidence="1">Membrane</location>
        <topology evidence="1">Multi-pass membrane protein</topology>
    </subcellularLocation>
</comment>
<feature type="domain" description="CBS" evidence="9">
    <location>
        <begin position="270"/>
        <end position="330"/>
    </location>
</feature>
<dbReference type="InterPro" id="IPR046342">
    <property type="entry name" value="CBS_dom_sf"/>
</dbReference>
<feature type="transmembrane region" description="Helical" evidence="8">
    <location>
        <begin position="94"/>
        <end position="116"/>
    </location>
</feature>
<dbReference type="RefSeq" id="WP_407032556.1">
    <property type="nucleotide sequence ID" value="NZ_JAQGEF010000025.1"/>
</dbReference>
<organism evidence="10 11">
    <name type="scientific">Polluticaenibacter yanchengensis</name>
    <dbReference type="NCBI Taxonomy" id="3014562"/>
    <lineage>
        <taxon>Bacteria</taxon>
        <taxon>Pseudomonadati</taxon>
        <taxon>Bacteroidota</taxon>
        <taxon>Chitinophagia</taxon>
        <taxon>Chitinophagales</taxon>
        <taxon>Chitinophagaceae</taxon>
        <taxon>Polluticaenibacter</taxon>
    </lineage>
</organism>
<evidence type="ECO:0000256" key="6">
    <source>
        <dbReference type="ARBA" id="ARBA00023136"/>
    </source>
</evidence>